<feature type="domain" description="N-acetyltransferase ESCO zinc-finger" evidence="11">
    <location>
        <begin position="87"/>
        <end position="126"/>
    </location>
</feature>
<evidence type="ECO:0000256" key="3">
    <source>
        <dbReference type="ARBA" id="ARBA00022679"/>
    </source>
</evidence>
<dbReference type="Pfam" id="PF13880">
    <property type="entry name" value="Acetyltransf_13"/>
    <property type="match status" value="1"/>
</dbReference>
<keyword evidence="6" id="KW-0862">Zinc</keyword>
<dbReference type="GO" id="GO:0008270">
    <property type="term" value="F:zinc ion binding"/>
    <property type="evidence" value="ECO:0007669"/>
    <property type="project" value="UniProtKB-KW"/>
</dbReference>
<dbReference type="GO" id="GO:0005634">
    <property type="term" value="C:nucleus"/>
    <property type="evidence" value="ECO:0007669"/>
    <property type="project" value="UniProtKB-SubCell"/>
</dbReference>
<feature type="region of interest" description="Disordered" evidence="10">
    <location>
        <begin position="44"/>
        <end position="79"/>
    </location>
</feature>
<evidence type="ECO:0000313" key="13">
    <source>
        <dbReference type="EMBL" id="KAG0457922.1"/>
    </source>
</evidence>
<evidence type="ECO:0000256" key="1">
    <source>
        <dbReference type="ARBA" id="ARBA00004123"/>
    </source>
</evidence>
<name>A0A835PUS4_VANPL</name>
<evidence type="ECO:0000256" key="10">
    <source>
        <dbReference type="SAM" id="MobiDB-lite"/>
    </source>
</evidence>
<gene>
    <name evidence="13" type="ORF">HPP92_023079</name>
</gene>
<evidence type="ECO:0000256" key="9">
    <source>
        <dbReference type="ARBA" id="ARBA00023315"/>
    </source>
</evidence>
<accession>A0A835PUS4</accession>
<comment type="caution">
    <text evidence="13">The sequence shown here is derived from an EMBL/GenBank/DDBJ whole genome shotgun (WGS) entry which is preliminary data.</text>
</comment>
<dbReference type="OrthoDB" id="25818at2759"/>
<comment type="subcellular location">
    <subcellularLocation>
        <location evidence="1">Nucleus</location>
    </subcellularLocation>
</comment>
<dbReference type="Pfam" id="PF13878">
    <property type="entry name" value="zf-C2H2_3"/>
    <property type="match status" value="1"/>
</dbReference>
<sequence>MTQAKINAFFKPSQSKEHYQIARDNKACYPLLGEKDVHSPSKFACQDSMSNPNRDGDDCQTSQNVRKVNGAHNSSNSNLTKKRSYEQYHLNFGQIDFILHTCSVCGLMYACGVEEDEQFHRKFHQNYFIGIQIKGWKNERVISCLESNRDRILLVLDNDPPAHKRMVQKFVKIMEKELGFADDHVVHANCKVYLYVSGHRIVGCLIAEPIRVARRIISSYSSSSTCCNDNTVHAIDVNISSKCLKKSECTLQFGDFSFHRESVKRTCPSSNGNLDSGAVICEEQAVPAKCGIRAIWVVPSCRRNKIASQLIDAARTSFSPGQMMEISECAFSPPTSAGKAFATCYTGCREFLVYREDDV</sequence>
<dbReference type="EMBL" id="JADCNL010000012">
    <property type="protein sequence ID" value="KAG0457922.1"/>
    <property type="molecule type" value="Genomic_DNA"/>
</dbReference>
<evidence type="ECO:0000256" key="8">
    <source>
        <dbReference type="ARBA" id="ARBA00023306"/>
    </source>
</evidence>
<dbReference type="PANTHER" id="PTHR45884">
    <property type="entry name" value="N-ACETYLTRANSFERASE ECO"/>
    <property type="match status" value="1"/>
</dbReference>
<keyword evidence="5" id="KW-0863">Zinc-finger</keyword>
<feature type="domain" description="N-acetyltransferase ESCO acetyl-transferase" evidence="12">
    <location>
        <begin position="286"/>
        <end position="354"/>
    </location>
</feature>
<evidence type="ECO:0000259" key="12">
    <source>
        <dbReference type="Pfam" id="PF13880"/>
    </source>
</evidence>
<proteinExistence type="inferred from homology"/>
<feature type="compositionally biased region" description="Polar residues" evidence="10">
    <location>
        <begin position="47"/>
        <end position="79"/>
    </location>
</feature>
<dbReference type="GO" id="GO:0007064">
    <property type="term" value="P:mitotic sister chromatid cohesion"/>
    <property type="evidence" value="ECO:0007669"/>
    <property type="project" value="TreeGrafter"/>
</dbReference>
<evidence type="ECO:0000256" key="7">
    <source>
        <dbReference type="ARBA" id="ARBA00023242"/>
    </source>
</evidence>
<keyword evidence="8" id="KW-0131">Cell cycle</keyword>
<dbReference type="PANTHER" id="PTHR45884:SF2">
    <property type="entry name" value="N-ACETYLTRANSFERASE ECO"/>
    <property type="match status" value="1"/>
</dbReference>
<reference evidence="13 14" key="1">
    <citation type="journal article" date="2020" name="Nat. Food">
        <title>A phased Vanilla planifolia genome enables genetic improvement of flavour and production.</title>
        <authorList>
            <person name="Hasing T."/>
            <person name="Tang H."/>
            <person name="Brym M."/>
            <person name="Khazi F."/>
            <person name="Huang T."/>
            <person name="Chambers A.H."/>
        </authorList>
    </citation>
    <scope>NUCLEOTIDE SEQUENCE [LARGE SCALE GENOMIC DNA]</scope>
    <source>
        <tissue evidence="13">Leaf</tissue>
    </source>
</reference>
<evidence type="ECO:0000256" key="5">
    <source>
        <dbReference type="ARBA" id="ARBA00022771"/>
    </source>
</evidence>
<evidence type="ECO:0000259" key="11">
    <source>
        <dbReference type="Pfam" id="PF13878"/>
    </source>
</evidence>
<organism evidence="13 14">
    <name type="scientific">Vanilla planifolia</name>
    <name type="common">Vanilla</name>
    <dbReference type="NCBI Taxonomy" id="51239"/>
    <lineage>
        <taxon>Eukaryota</taxon>
        <taxon>Viridiplantae</taxon>
        <taxon>Streptophyta</taxon>
        <taxon>Embryophyta</taxon>
        <taxon>Tracheophyta</taxon>
        <taxon>Spermatophyta</taxon>
        <taxon>Magnoliopsida</taxon>
        <taxon>Liliopsida</taxon>
        <taxon>Asparagales</taxon>
        <taxon>Orchidaceae</taxon>
        <taxon>Vanilloideae</taxon>
        <taxon>Vanilleae</taxon>
        <taxon>Vanilla</taxon>
    </lineage>
</organism>
<dbReference type="AlphaFoldDB" id="A0A835PUS4"/>
<keyword evidence="9" id="KW-0012">Acyltransferase</keyword>
<dbReference type="InterPro" id="IPR028005">
    <property type="entry name" value="AcTrfase_ESCO_Znf_dom"/>
</dbReference>
<keyword evidence="3" id="KW-0808">Transferase</keyword>
<dbReference type="InterPro" id="IPR028009">
    <property type="entry name" value="ESCO_Acetyltransf_dom"/>
</dbReference>
<dbReference type="GO" id="GO:0000785">
    <property type="term" value="C:chromatin"/>
    <property type="evidence" value="ECO:0007669"/>
    <property type="project" value="TreeGrafter"/>
</dbReference>
<evidence type="ECO:0000256" key="2">
    <source>
        <dbReference type="ARBA" id="ARBA00005816"/>
    </source>
</evidence>
<keyword evidence="4" id="KW-0479">Metal-binding</keyword>
<evidence type="ECO:0000256" key="6">
    <source>
        <dbReference type="ARBA" id="ARBA00022833"/>
    </source>
</evidence>
<keyword evidence="14" id="KW-1185">Reference proteome</keyword>
<dbReference type="Proteomes" id="UP000636800">
    <property type="component" value="Chromosome 12"/>
</dbReference>
<comment type="similarity">
    <text evidence="2">Belongs to the acetyltransferase family. ECO subfamily.</text>
</comment>
<evidence type="ECO:0000313" key="14">
    <source>
        <dbReference type="Proteomes" id="UP000636800"/>
    </source>
</evidence>
<dbReference type="GO" id="GO:0061733">
    <property type="term" value="F:protein-lysine-acetyltransferase activity"/>
    <property type="evidence" value="ECO:0007669"/>
    <property type="project" value="TreeGrafter"/>
</dbReference>
<keyword evidence="7" id="KW-0539">Nucleus</keyword>
<protein>
    <submittedName>
        <fullName evidence="13">Uncharacterized protein</fullName>
    </submittedName>
</protein>
<evidence type="ECO:0000256" key="4">
    <source>
        <dbReference type="ARBA" id="ARBA00022723"/>
    </source>
</evidence>